<evidence type="ECO:0000256" key="1">
    <source>
        <dbReference type="SAM" id="MobiDB-lite"/>
    </source>
</evidence>
<dbReference type="Proteomes" id="UP000654075">
    <property type="component" value="Unassembled WGS sequence"/>
</dbReference>
<feature type="region of interest" description="Disordered" evidence="1">
    <location>
        <begin position="1"/>
        <end position="23"/>
    </location>
</feature>
<dbReference type="Gene3D" id="2.80.10.50">
    <property type="match status" value="1"/>
</dbReference>
<evidence type="ECO:0000313" key="3">
    <source>
        <dbReference type="Proteomes" id="UP000654075"/>
    </source>
</evidence>
<comment type="caution">
    <text evidence="2">The sequence shown here is derived from an EMBL/GenBank/DDBJ whole genome shotgun (WGS) entry which is preliminary data.</text>
</comment>
<gene>
    <name evidence="2" type="ORF">PGLA1383_LOCUS42403</name>
</gene>
<sequence>MSDDDQGSMECNHGLNEPHPLDPARTWETFQVVDAGHGQVALYNPCHQRFLRMNGNDGSSPDGGAGKVSLDGLREDWMSERWQFADLGGGRVSVYSPSWKRFLRVESDGKVNGLGGTVDSGNLPPNWGGRSSWSFQFGMPPFPLPLSHAMVPHRGRASAALLGGWAGLWAPR</sequence>
<keyword evidence="3" id="KW-1185">Reference proteome</keyword>
<dbReference type="AlphaFoldDB" id="A0A813GGT7"/>
<dbReference type="OrthoDB" id="429326at2759"/>
<evidence type="ECO:0000313" key="2">
    <source>
        <dbReference type="EMBL" id="CAE8625405.1"/>
    </source>
</evidence>
<dbReference type="EMBL" id="CAJNNV010028661">
    <property type="protein sequence ID" value="CAE8625405.1"/>
    <property type="molecule type" value="Genomic_DNA"/>
</dbReference>
<evidence type="ECO:0008006" key="4">
    <source>
        <dbReference type="Google" id="ProtNLM"/>
    </source>
</evidence>
<organism evidence="2 3">
    <name type="scientific">Polarella glacialis</name>
    <name type="common">Dinoflagellate</name>
    <dbReference type="NCBI Taxonomy" id="89957"/>
    <lineage>
        <taxon>Eukaryota</taxon>
        <taxon>Sar</taxon>
        <taxon>Alveolata</taxon>
        <taxon>Dinophyceae</taxon>
        <taxon>Suessiales</taxon>
        <taxon>Suessiaceae</taxon>
        <taxon>Polarella</taxon>
    </lineage>
</organism>
<dbReference type="CDD" id="cd00257">
    <property type="entry name" value="beta-trefoil_FSCN-like"/>
    <property type="match status" value="1"/>
</dbReference>
<proteinExistence type="predicted"/>
<protein>
    <recommendedName>
        <fullName evidence="4">Ricin B lectin domain-containing protein</fullName>
    </recommendedName>
</protein>
<name>A0A813GGT7_POLGL</name>
<reference evidence="2" key="1">
    <citation type="submission" date="2021-02" db="EMBL/GenBank/DDBJ databases">
        <authorList>
            <person name="Dougan E. K."/>
            <person name="Rhodes N."/>
            <person name="Thang M."/>
            <person name="Chan C."/>
        </authorList>
    </citation>
    <scope>NUCLEOTIDE SEQUENCE</scope>
</reference>
<accession>A0A813GGT7</accession>